<dbReference type="PANTHER" id="PTHR46683">
    <property type="entry name" value="OROTATE PHOSPHORIBOSYLTRANSFERASE 1-RELATED"/>
    <property type="match status" value="1"/>
</dbReference>
<dbReference type="Proteomes" id="UP000268535">
    <property type="component" value="Unassembled WGS sequence"/>
</dbReference>
<dbReference type="SUPFAM" id="SSF53271">
    <property type="entry name" value="PRTase-like"/>
    <property type="match status" value="1"/>
</dbReference>
<name>A0A4V1IT80_9FUNG</name>
<dbReference type="InterPro" id="IPR000836">
    <property type="entry name" value="PRTase_dom"/>
</dbReference>
<dbReference type="CDD" id="cd06223">
    <property type="entry name" value="PRTases_typeI"/>
    <property type="match status" value="1"/>
</dbReference>
<evidence type="ECO:0000313" key="1">
    <source>
        <dbReference type="EMBL" id="RKO96127.1"/>
    </source>
</evidence>
<dbReference type="GO" id="GO:0006221">
    <property type="term" value="P:pyrimidine nucleotide biosynthetic process"/>
    <property type="evidence" value="ECO:0007669"/>
    <property type="project" value="TreeGrafter"/>
</dbReference>
<organism evidence="1 2">
    <name type="scientific">Caulochytrium protostelioides</name>
    <dbReference type="NCBI Taxonomy" id="1555241"/>
    <lineage>
        <taxon>Eukaryota</taxon>
        <taxon>Fungi</taxon>
        <taxon>Fungi incertae sedis</taxon>
        <taxon>Chytridiomycota</taxon>
        <taxon>Chytridiomycota incertae sedis</taxon>
        <taxon>Chytridiomycetes</taxon>
        <taxon>Caulochytriales</taxon>
        <taxon>Caulochytriaceae</taxon>
        <taxon>Caulochytrium</taxon>
    </lineage>
</organism>
<gene>
    <name evidence="1" type="ORF">CAUPRSCDRAFT_8495</name>
</gene>
<dbReference type="AlphaFoldDB" id="A0A4V1IT80"/>
<dbReference type="InterPro" id="IPR029057">
    <property type="entry name" value="PRTase-like"/>
</dbReference>
<dbReference type="Gene3D" id="3.40.50.2020">
    <property type="match status" value="1"/>
</dbReference>
<dbReference type="EMBL" id="ML010330">
    <property type="protein sequence ID" value="RKO96127.1"/>
    <property type="molecule type" value="Genomic_DNA"/>
</dbReference>
<dbReference type="GO" id="GO:0004588">
    <property type="term" value="F:orotate phosphoribosyltransferase activity"/>
    <property type="evidence" value="ECO:0007669"/>
    <property type="project" value="TreeGrafter"/>
</dbReference>
<reference evidence="2" key="1">
    <citation type="journal article" date="2018" name="Nat. Microbiol.">
        <title>Leveraging single-cell genomics to expand the fungal tree of life.</title>
        <authorList>
            <person name="Ahrendt S.R."/>
            <person name="Quandt C.A."/>
            <person name="Ciobanu D."/>
            <person name="Clum A."/>
            <person name="Salamov A."/>
            <person name="Andreopoulos B."/>
            <person name="Cheng J.F."/>
            <person name="Woyke T."/>
            <person name="Pelin A."/>
            <person name="Henrissat B."/>
            <person name="Reynolds N.K."/>
            <person name="Benny G.L."/>
            <person name="Smith M.E."/>
            <person name="James T.Y."/>
            <person name="Grigoriev I.V."/>
        </authorList>
    </citation>
    <scope>NUCLEOTIDE SEQUENCE [LARGE SCALE GENOMIC DNA]</scope>
    <source>
        <strain evidence="2">ATCC 52028</strain>
    </source>
</reference>
<dbReference type="PANTHER" id="PTHR46683:SF1">
    <property type="entry name" value="OROTATE PHOSPHORIBOSYLTRANSFERASE 1-RELATED"/>
    <property type="match status" value="1"/>
</dbReference>
<dbReference type="GO" id="GO:0006207">
    <property type="term" value="P:'de novo' pyrimidine nucleobase biosynthetic process"/>
    <property type="evidence" value="ECO:0007669"/>
    <property type="project" value="TreeGrafter"/>
</dbReference>
<evidence type="ECO:0000313" key="2">
    <source>
        <dbReference type="Proteomes" id="UP000268535"/>
    </source>
</evidence>
<dbReference type="GO" id="GO:0005737">
    <property type="term" value="C:cytoplasm"/>
    <property type="evidence" value="ECO:0007669"/>
    <property type="project" value="TreeGrafter"/>
</dbReference>
<dbReference type="GO" id="GO:0046132">
    <property type="term" value="P:pyrimidine ribonucleoside biosynthetic process"/>
    <property type="evidence" value="ECO:0007669"/>
    <property type="project" value="TreeGrafter"/>
</dbReference>
<accession>A0A4V1IT80</accession>
<feature type="non-terminal residue" evidence="1">
    <location>
        <position position="1"/>
    </location>
</feature>
<sequence>KKDHGEGGQLVGAPVAVRRVLIVDDVITAGTAINESMVLLRAAQAEVTDVLIALDRQERASETDPLSAIQKVEQTHGVRVHTIITLAHVMAYLEEKGETAILETMRPYQAKYGIF</sequence>
<protein>
    <submittedName>
        <fullName evidence="1">Uncharacterized protein</fullName>
    </submittedName>
</protein>
<proteinExistence type="predicted"/>